<reference evidence="2 3" key="1">
    <citation type="journal article" date="2016" name="Genome Biol. Evol.">
        <title>Divergent and convergent evolution of fungal pathogenicity.</title>
        <authorList>
            <person name="Shang Y."/>
            <person name="Xiao G."/>
            <person name="Zheng P."/>
            <person name="Cen K."/>
            <person name="Zhan S."/>
            <person name="Wang C."/>
        </authorList>
    </citation>
    <scope>NUCLEOTIDE SEQUENCE [LARGE SCALE GENOMIC DNA]</scope>
    <source>
        <strain evidence="2 3">RCEF 1005</strain>
    </source>
</reference>
<dbReference type="OrthoDB" id="4866462at2759"/>
<protein>
    <submittedName>
        <fullName evidence="2">Uncharacterized protein</fullName>
    </submittedName>
</protein>
<proteinExistence type="predicted"/>
<evidence type="ECO:0000256" key="1">
    <source>
        <dbReference type="SAM" id="MobiDB-lite"/>
    </source>
</evidence>
<evidence type="ECO:0000313" key="3">
    <source>
        <dbReference type="Proteomes" id="UP000076881"/>
    </source>
</evidence>
<gene>
    <name evidence="2" type="ORF">LEL_05693</name>
</gene>
<dbReference type="EMBL" id="AZHF01000004">
    <property type="protein sequence ID" value="OAA76009.1"/>
    <property type="molecule type" value="Genomic_DNA"/>
</dbReference>
<accession>A0A162N5U6</accession>
<comment type="caution">
    <text evidence="2">The sequence shown here is derived from an EMBL/GenBank/DDBJ whole genome shotgun (WGS) entry which is preliminary data.</text>
</comment>
<evidence type="ECO:0000313" key="2">
    <source>
        <dbReference type="EMBL" id="OAA76009.1"/>
    </source>
</evidence>
<name>A0A162N5U6_CORDF</name>
<keyword evidence="3" id="KW-1185">Reference proteome</keyword>
<feature type="region of interest" description="Disordered" evidence="1">
    <location>
        <begin position="118"/>
        <end position="191"/>
    </location>
</feature>
<dbReference type="STRING" id="1081108.A0A162N5U6"/>
<feature type="compositionally biased region" description="Low complexity" evidence="1">
    <location>
        <begin position="132"/>
        <end position="152"/>
    </location>
</feature>
<feature type="compositionally biased region" description="Basic and acidic residues" evidence="1">
    <location>
        <begin position="155"/>
        <end position="168"/>
    </location>
</feature>
<dbReference type="Proteomes" id="UP000076881">
    <property type="component" value="Unassembled WGS sequence"/>
</dbReference>
<sequence>MASRFGTGILGLLPCSDFGPHDSIPAVSDHALRDLTDEEFSSFIGLLDSAEGDMVRRFGSAASPIVNSILEGNMTQFDRYPLQQLQVEEISKRPRCSESLLACFDGHQKRQNFWTHQKPTPAATETPPPQVSTNDASATDACATDASATDASQQDEAKDCKEQPDKLAIENLPTSADGSPSRRGAAMRDAGVSDEVWEQLQKDTQAEQEREGAYQAKLRAEKNAGDDALGERMVKELIEEEKRRKKEVEMRRKLATGGRCPMGYPWVKQAAGWRCAGGSHFVSDLELSV</sequence>
<organism evidence="2 3">
    <name type="scientific">Akanthomyces lecanii RCEF 1005</name>
    <dbReference type="NCBI Taxonomy" id="1081108"/>
    <lineage>
        <taxon>Eukaryota</taxon>
        <taxon>Fungi</taxon>
        <taxon>Dikarya</taxon>
        <taxon>Ascomycota</taxon>
        <taxon>Pezizomycotina</taxon>
        <taxon>Sordariomycetes</taxon>
        <taxon>Hypocreomycetidae</taxon>
        <taxon>Hypocreales</taxon>
        <taxon>Cordycipitaceae</taxon>
        <taxon>Akanthomyces</taxon>
        <taxon>Cordyceps confragosa</taxon>
    </lineage>
</organism>
<dbReference type="AlphaFoldDB" id="A0A162N5U6"/>